<evidence type="ECO:0000256" key="3">
    <source>
        <dbReference type="ARBA" id="ARBA00022670"/>
    </source>
</evidence>
<evidence type="ECO:0000256" key="4">
    <source>
        <dbReference type="ARBA" id="ARBA00022723"/>
    </source>
</evidence>
<evidence type="ECO:0000256" key="6">
    <source>
        <dbReference type="ARBA" id="ARBA00022833"/>
    </source>
</evidence>
<evidence type="ECO:0000256" key="5">
    <source>
        <dbReference type="ARBA" id="ARBA00022801"/>
    </source>
</evidence>
<reference evidence="9" key="1">
    <citation type="submission" date="2020-05" db="EMBL/GenBank/DDBJ databases">
        <title>Sulfur intermediates as new biogeochemical hubs in an aquatic model microbial ecosystem.</title>
        <authorList>
            <person name="Vigneron A."/>
        </authorList>
    </citation>
    <scope>NUCLEOTIDE SEQUENCE</scope>
    <source>
        <strain evidence="9">Bin.250</strain>
    </source>
</reference>
<dbReference type="InterPro" id="IPR016047">
    <property type="entry name" value="M23ase_b-sheet_dom"/>
</dbReference>
<dbReference type="Pfam" id="PF19425">
    <property type="entry name" value="Csd3_N2"/>
    <property type="match status" value="1"/>
</dbReference>
<keyword evidence="4" id="KW-0479">Metal-binding</keyword>
<keyword evidence="7" id="KW-0482">Metalloprotease</keyword>
<dbReference type="GO" id="GO:0004222">
    <property type="term" value="F:metalloendopeptidase activity"/>
    <property type="evidence" value="ECO:0007669"/>
    <property type="project" value="TreeGrafter"/>
</dbReference>
<dbReference type="CDD" id="cd12797">
    <property type="entry name" value="M23_peptidase"/>
    <property type="match status" value="1"/>
</dbReference>
<dbReference type="Gene3D" id="3.10.450.350">
    <property type="match status" value="2"/>
</dbReference>
<evidence type="ECO:0000256" key="1">
    <source>
        <dbReference type="ARBA" id="ARBA00001947"/>
    </source>
</evidence>
<dbReference type="InterPro" id="IPR045834">
    <property type="entry name" value="Csd3_N2"/>
</dbReference>
<accession>A0A972VU87</accession>
<dbReference type="InterPro" id="IPR011055">
    <property type="entry name" value="Dup_hybrid_motif"/>
</dbReference>
<sequence>MSMEAYPKTHLKIALATACCLLVMITTLPEKQAPEISRVPVSLSILPHEIDRHFVEPVEPVAEAIDEPLKPTQTRITIKSGDSLSAIFSRAGLSAGELQRVMELGKSVAVLKRIIPGKTLVFEIDPSGQLITLNYEETPLKHLVITRKGEHFQSYWQEAEAETLISYGSASITSDHPSLYHAGKAAGLSDALIMKLSYVFQWDISFALDLRQGDSFSVLFEDIYVDGEKVKEGEILAAQFNNMGKVYTAVRYVDSAGRQDYFAPDGSSLRKAFLRDPVHFSHVSSSFNLKRLHPIHNRVMPHRGIDYAANTGTPVLAAGDGKVSGARQNNASGRYVVIQHGEQYTTKYLHLSAFAQGIRSGSTVKQGQVIGYVGASGWATAPHLHYEFLVDGVHRNPRTVKLPDAQPIPKVELDRFVLSTQTLLARLNSVAGNTNLALLETPNRSR</sequence>
<dbReference type="InterPro" id="IPR018392">
    <property type="entry name" value="LysM"/>
</dbReference>
<dbReference type="Gene3D" id="2.70.70.10">
    <property type="entry name" value="Glucose Permease (Domain IIA)"/>
    <property type="match status" value="1"/>
</dbReference>
<comment type="caution">
    <text evidence="9">The sequence shown here is derived from an EMBL/GenBank/DDBJ whole genome shotgun (WGS) entry which is preliminary data.</text>
</comment>
<dbReference type="EMBL" id="JABMOJ010000010">
    <property type="protein sequence ID" value="NQV63761.1"/>
    <property type="molecule type" value="Genomic_DNA"/>
</dbReference>
<comment type="cofactor">
    <cofactor evidence="1">
        <name>Zn(2+)</name>
        <dbReference type="ChEBI" id="CHEBI:29105"/>
    </cofactor>
</comment>
<evidence type="ECO:0000313" key="9">
    <source>
        <dbReference type="EMBL" id="NQV63761.1"/>
    </source>
</evidence>
<proteinExistence type="predicted"/>
<protein>
    <submittedName>
        <fullName evidence="9">Peptidoglycan DD-metalloendopeptidase family protein</fullName>
    </submittedName>
</protein>
<comment type="subcellular location">
    <subcellularLocation>
        <location evidence="2">Cell envelope</location>
    </subcellularLocation>
</comment>
<keyword evidence="6" id="KW-0862">Zinc</keyword>
<dbReference type="PANTHER" id="PTHR21666:SF288">
    <property type="entry name" value="CELL DIVISION PROTEIN YTFB"/>
    <property type="match status" value="1"/>
</dbReference>
<dbReference type="GO" id="GO:0030313">
    <property type="term" value="C:cell envelope"/>
    <property type="evidence" value="ECO:0007669"/>
    <property type="project" value="UniProtKB-SubCell"/>
</dbReference>
<evidence type="ECO:0000313" key="10">
    <source>
        <dbReference type="Proteomes" id="UP000754644"/>
    </source>
</evidence>
<dbReference type="AlphaFoldDB" id="A0A972VU87"/>
<organism evidence="9 10">
    <name type="scientific">SAR86 cluster bacterium</name>
    <dbReference type="NCBI Taxonomy" id="2030880"/>
    <lineage>
        <taxon>Bacteria</taxon>
        <taxon>Pseudomonadati</taxon>
        <taxon>Pseudomonadota</taxon>
        <taxon>Gammaproteobacteria</taxon>
        <taxon>SAR86 cluster</taxon>
    </lineage>
</organism>
<dbReference type="GO" id="GO:0046872">
    <property type="term" value="F:metal ion binding"/>
    <property type="evidence" value="ECO:0007669"/>
    <property type="project" value="UniProtKB-KW"/>
</dbReference>
<name>A0A972VU87_9GAMM</name>
<dbReference type="PROSITE" id="PS51782">
    <property type="entry name" value="LYSM"/>
    <property type="match status" value="1"/>
</dbReference>
<gene>
    <name evidence="9" type="ORF">HQ497_00225</name>
</gene>
<keyword evidence="3" id="KW-0645">Protease</keyword>
<feature type="domain" description="LysM" evidence="8">
    <location>
        <begin position="74"/>
        <end position="122"/>
    </location>
</feature>
<keyword evidence="5" id="KW-0378">Hydrolase</keyword>
<evidence type="ECO:0000256" key="2">
    <source>
        <dbReference type="ARBA" id="ARBA00004196"/>
    </source>
</evidence>
<dbReference type="InterPro" id="IPR050570">
    <property type="entry name" value="Cell_wall_metabolism_enzyme"/>
</dbReference>
<dbReference type="FunFam" id="2.70.70.10:FF:000002">
    <property type="entry name" value="Murein DD-endopeptidase MepM"/>
    <property type="match status" value="1"/>
</dbReference>
<dbReference type="Proteomes" id="UP000754644">
    <property type="component" value="Unassembled WGS sequence"/>
</dbReference>
<dbReference type="GO" id="GO:0006508">
    <property type="term" value="P:proteolysis"/>
    <property type="evidence" value="ECO:0007669"/>
    <property type="project" value="UniProtKB-KW"/>
</dbReference>
<dbReference type="PANTHER" id="PTHR21666">
    <property type="entry name" value="PEPTIDASE-RELATED"/>
    <property type="match status" value="1"/>
</dbReference>
<evidence type="ECO:0000259" key="8">
    <source>
        <dbReference type="PROSITE" id="PS51782"/>
    </source>
</evidence>
<dbReference type="Pfam" id="PF01551">
    <property type="entry name" value="Peptidase_M23"/>
    <property type="match status" value="1"/>
</dbReference>
<evidence type="ECO:0000256" key="7">
    <source>
        <dbReference type="ARBA" id="ARBA00023049"/>
    </source>
</evidence>
<dbReference type="SUPFAM" id="SSF51261">
    <property type="entry name" value="Duplicated hybrid motif"/>
    <property type="match status" value="1"/>
</dbReference>